<organism evidence="5 6">
    <name type="scientific">Kitasatospora phosalacinea</name>
    <dbReference type="NCBI Taxonomy" id="2065"/>
    <lineage>
        <taxon>Bacteria</taxon>
        <taxon>Bacillati</taxon>
        <taxon>Actinomycetota</taxon>
        <taxon>Actinomycetes</taxon>
        <taxon>Kitasatosporales</taxon>
        <taxon>Streptomycetaceae</taxon>
        <taxon>Kitasatospora</taxon>
    </lineage>
</organism>
<name>A0A9W6PJR7_9ACTN</name>
<dbReference type="PANTHER" id="PTHR42756:SF1">
    <property type="entry name" value="TRANSCRIPTIONAL REPRESSOR OF EMRAB OPERON"/>
    <property type="match status" value="1"/>
</dbReference>
<dbReference type="GO" id="GO:0003677">
    <property type="term" value="F:DNA binding"/>
    <property type="evidence" value="ECO:0007669"/>
    <property type="project" value="UniProtKB-KW"/>
</dbReference>
<dbReference type="PANTHER" id="PTHR42756">
    <property type="entry name" value="TRANSCRIPTIONAL REGULATOR, MARR"/>
    <property type="match status" value="1"/>
</dbReference>
<gene>
    <name evidence="5" type="ORF">Kpho01_41030</name>
</gene>
<reference evidence="5" key="1">
    <citation type="submission" date="2023-02" db="EMBL/GenBank/DDBJ databases">
        <title>Kitasatospora phosalacinea NBRC 14362.</title>
        <authorList>
            <person name="Ichikawa N."/>
            <person name="Sato H."/>
            <person name="Tonouchi N."/>
        </authorList>
    </citation>
    <scope>NUCLEOTIDE SEQUENCE</scope>
    <source>
        <strain evidence="5">NBRC 14362</strain>
    </source>
</reference>
<dbReference type="SUPFAM" id="SSF46785">
    <property type="entry name" value="Winged helix' DNA-binding domain"/>
    <property type="match status" value="1"/>
</dbReference>
<dbReference type="InterPro" id="IPR036388">
    <property type="entry name" value="WH-like_DNA-bd_sf"/>
</dbReference>
<dbReference type="Proteomes" id="UP001165143">
    <property type="component" value="Unassembled WGS sequence"/>
</dbReference>
<sequence length="157" mass="17444">MPLALYHRRMGMPPADRLGIDLHRADLELMAAKRLAVDPAGLTVPQYAALYVLADSPGISGAALARSCQVTPQAMGVLLKHLTERGLVERAPHRWHRNVLETRLTDRGRAALELADERATEVEQCLADEFTEAEQEQFRAFLNRAERALRHAADDLG</sequence>
<keyword evidence="1" id="KW-0805">Transcription regulation</keyword>
<evidence type="ECO:0000313" key="5">
    <source>
        <dbReference type="EMBL" id="GLW56092.1"/>
    </source>
</evidence>
<proteinExistence type="predicted"/>
<evidence type="ECO:0000256" key="3">
    <source>
        <dbReference type="ARBA" id="ARBA00023163"/>
    </source>
</evidence>
<evidence type="ECO:0000259" key="4">
    <source>
        <dbReference type="PROSITE" id="PS50995"/>
    </source>
</evidence>
<protein>
    <recommendedName>
        <fullName evidence="4">HTH marR-type domain-containing protein</fullName>
    </recommendedName>
</protein>
<dbReference type="SMART" id="SM00347">
    <property type="entry name" value="HTH_MARR"/>
    <property type="match status" value="1"/>
</dbReference>
<dbReference type="Pfam" id="PF12802">
    <property type="entry name" value="MarR_2"/>
    <property type="match status" value="1"/>
</dbReference>
<keyword evidence="2" id="KW-0238">DNA-binding</keyword>
<dbReference type="AlphaFoldDB" id="A0A9W6PJR7"/>
<dbReference type="Gene3D" id="1.10.10.10">
    <property type="entry name" value="Winged helix-like DNA-binding domain superfamily/Winged helix DNA-binding domain"/>
    <property type="match status" value="1"/>
</dbReference>
<dbReference type="EMBL" id="BSRX01000024">
    <property type="protein sequence ID" value="GLW56092.1"/>
    <property type="molecule type" value="Genomic_DNA"/>
</dbReference>
<evidence type="ECO:0000313" key="6">
    <source>
        <dbReference type="Proteomes" id="UP001165143"/>
    </source>
</evidence>
<accession>A0A9W6PJR7</accession>
<dbReference type="GO" id="GO:0003700">
    <property type="term" value="F:DNA-binding transcription factor activity"/>
    <property type="evidence" value="ECO:0007669"/>
    <property type="project" value="InterPro"/>
</dbReference>
<evidence type="ECO:0000256" key="2">
    <source>
        <dbReference type="ARBA" id="ARBA00023125"/>
    </source>
</evidence>
<comment type="caution">
    <text evidence="5">The sequence shown here is derived from an EMBL/GenBank/DDBJ whole genome shotgun (WGS) entry which is preliminary data.</text>
</comment>
<keyword evidence="3" id="KW-0804">Transcription</keyword>
<dbReference type="InterPro" id="IPR036390">
    <property type="entry name" value="WH_DNA-bd_sf"/>
</dbReference>
<dbReference type="InterPro" id="IPR000835">
    <property type="entry name" value="HTH_MarR-typ"/>
</dbReference>
<dbReference type="PROSITE" id="PS50995">
    <property type="entry name" value="HTH_MARR_2"/>
    <property type="match status" value="1"/>
</dbReference>
<feature type="domain" description="HTH marR-type" evidence="4">
    <location>
        <begin position="15"/>
        <end position="147"/>
    </location>
</feature>
<evidence type="ECO:0000256" key="1">
    <source>
        <dbReference type="ARBA" id="ARBA00023015"/>
    </source>
</evidence>